<keyword evidence="1" id="KW-0732">Signal</keyword>
<evidence type="ECO:0000313" key="3">
    <source>
        <dbReference type="Proteomes" id="UP000708208"/>
    </source>
</evidence>
<organism evidence="2 3">
    <name type="scientific">Allacma fusca</name>
    <dbReference type="NCBI Taxonomy" id="39272"/>
    <lineage>
        <taxon>Eukaryota</taxon>
        <taxon>Metazoa</taxon>
        <taxon>Ecdysozoa</taxon>
        <taxon>Arthropoda</taxon>
        <taxon>Hexapoda</taxon>
        <taxon>Collembola</taxon>
        <taxon>Symphypleona</taxon>
        <taxon>Sminthuridae</taxon>
        <taxon>Allacma</taxon>
    </lineage>
</organism>
<feature type="chain" id="PRO_5035254697" evidence="1">
    <location>
        <begin position="23"/>
        <end position="178"/>
    </location>
</feature>
<feature type="non-terminal residue" evidence="2">
    <location>
        <position position="1"/>
    </location>
</feature>
<keyword evidence="3" id="KW-1185">Reference proteome</keyword>
<sequence length="178" mass="20949">MDLKRFLDVFVLTVLSFESISANLILNAVNSQDVRTNDTESIEKRKEFRYYVSGFDYDNQPVVIMDWGKWDLEWLIKQPGLKNLFKKNYENYIDELASGDFTQKIRKYLTNGQNSIDEVVIIKNYDAFDLRHVYSSESLQLCMDLLKQLHKCYPRIEYGMVVNTNAFAYQLLDMAKPL</sequence>
<proteinExistence type="predicted"/>
<dbReference type="EMBL" id="CAJVCH010103852">
    <property type="protein sequence ID" value="CAG7723927.1"/>
    <property type="molecule type" value="Genomic_DNA"/>
</dbReference>
<evidence type="ECO:0000313" key="2">
    <source>
        <dbReference type="EMBL" id="CAG7723927.1"/>
    </source>
</evidence>
<dbReference type="OrthoDB" id="6682367at2759"/>
<feature type="signal peptide" evidence="1">
    <location>
        <begin position="1"/>
        <end position="22"/>
    </location>
</feature>
<gene>
    <name evidence="2" type="ORF">AFUS01_LOCUS12982</name>
</gene>
<evidence type="ECO:0000256" key="1">
    <source>
        <dbReference type="SAM" id="SignalP"/>
    </source>
</evidence>
<comment type="caution">
    <text evidence="2">The sequence shown here is derived from an EMBL/GenBank/DDBJ whole genome shotgun (WGS) entry which is preliminary data.</text>
</comment>
<name>A0A8J2JS58_9HEXA</name>
<protein>
    <submittedName>
        <fullName evidence="2">Uncharacterized protein</fullName>
    </submittedName>
</protein>
<dbReference type="Proteomes" id="UP000708208">
    <property type="component" value="Unassembled WGS sequence"/>
</dbReference>
<accession>A0A8J2JS58</accession>
<reference evidence="2" key="1">
    <citation type="submission" date="2021-06" db="EMBL/GenBank/DDBJ databases">
        <authorList>
            <person name="Hodson N. C."/>
            <person name="Mongue J. A."/>
            <person name="Jaron S. K."/>
        </authorList>
    </citation>
    <scope>NUCLEOTIDE SEQUENCE</scope>
</reference>
<dbReference type="AlphaFoldDB" id="A0A8J2JS58"/>